<protein>
    <submittedName>
        <fullName evidence="2">Ring-H2 protein, putative</fullName>
    </submittedName>
</protein>
<reference evidence="3" key="3">
    <citation type="submission" date="2015-04" db="UniProtKB">
        <authorList>
            <consortium name="EnsemblPlants"/>
        </authorList>
    </citation>
    <scope>IDENTIFICATION</scope>
    <source>
        <strain evidence="3">cv. Jemalong A17</strain>
    </source>
</reference>
<gene>
    <name evidence="2" type="ordered locus">MTR_7g052380</name>
</gene>
<reference evidence="2 4" key="1">
    <citation type="journal article" date="2011" name="Nature">
        <title>The Medicago genome provides insight into the evolution of rhizobial symbioses.</title>
        <authorList>
            <person name="Young N.D."/>
            <person name="Debelle F."/>
            <person name="Oldroyd G.E."/>
            <person name="Geurts R."/>
            <person name="Cannon S.B."/>
            <person name="Udvardi M.K."/>
            <person name="Benedito V.A."/>
            <person name="Mayer K.F."/>
            <person name="Gouzy J."/>
            <person name="Schoof H."/>
            <person name="Van de Peer Y."/>
            <person name="Proost S."/>
            <person name="Cook D.R."/>
            <person name="Meyers B.C."/>
            <person name="Spannagl M."/>
            <person name="Cheung F."/>
            <person name="De Mita S."/>
            <person name="Krishnakumar V."/>
            <person name="Gundlach H."/>
            <person name="Zhou S."/>
            <person name="Mudge J."/>
            <person name="Bharti A.K."/>
            <person name="Murray J.D."/>
            <person name="Naoumkina M.A."/>
            <person name="Rosen B."/>
            <person name="Silverstein K.A."/>
            <person name="Tang H."/>
            <person name="Rombauts S."/>
            <person name="Zhao P.X."/>
            <person name="Zhou P."/>
            <person name="Barbe V."/>
            <person name="Bardou P."/>
            <person name="Bechner M."/>
            <person name="Bellec A."/>
            <person name="Berger A."/>
            <person name="Berges H."/>
            <person name="Bidwell S."/>
            <person name="Bisseling T."/>
            <person name="Choisne N."/>
            <person name="Couloux A."/>
            <person name="Denny R."/>
            <person name="Deshpande S."/>
            <person name="Dai X."/>
            <person name="Doyle J.J."/>
            <person name="Dudez A.M."/>
            <person name="Farmer A.D."/>
            <person name="Fouteau S."/>
            <person name="Franken C."/>
            <person name="Gibelin C."/>
            <person name="Gish J."/>
            <person name="Goldstein S."/>
            <person name="Gonzalez A.J."/>
            <person name="Green P.J."/>
            <person name="Hallab A."/>
            <person name="Hartog M."/>
            <person name="Hua A."/>
            <person name="Humphray S.J."/>
            <person name="Jeong D.H."/>
            <person name="Jing Y."/>
            <person name="Jocker A."/>
            <person name="Kenton S.M."/>
            <person name="Kim D.J."/>
            <person name="Klee K."/>
            <person name="Lai H."/>
            <person name="Lang C."/>
            <person name="Lin S."/>
            <person name="Macmil S.L."/>
            <person name="Magdelenat G."/>
            <person name="Matthews L."/>
            <person name="McCorrison J."/>
            <person name="Monaghan E.L."/>
            <person name="Mun J.H."/>
            <person name="Najar F.Z."/>
            <person name="Nicholson C."/>
            <person name="Noirot C."/>
            <person name="O'Bleness M."/>
            <person name="Paule C.R."/>
            <person name="Poulain J."/>
            <person name="Prion F."/>
            <person name="Qin B."/>
            <person name="Qu C."/>
            <person name="Retzel E.F."/>
            <person name="Riddle C."/>
            <person name="Sallet E."/>
            <person name="Samain S."/>
            <person name="Samson N."/>
            <person name="Sanders I."/>
            <person name="Saurat O."/>
            <person name="Scarpelli C."/>
            <person name="Schiex T."/>
            <person name="Segurens B."/>
            <person name="Severin A.J."/>
            <person name="Sherrier D.J."/>
            <person name="Shi R."/>
            <person name="Sims S."/>
            <person name="Singer S.R."/>
            <person name="Sinharoy S."/>
            <person name="Sterck L."/>
            <person name="Viollet A."/>
            <person name="Wang B.B."/>
            <person name="Wang K."/>
            <person name="Wang M."/>
            <person name="Wang X."/>
            <person name="Warfsmann J."/>
            <person name="Weissenbach J."/>
            <person name="White D.D."/>
            <person name="White J.D."/>
            <person name="Wiley G.B."/>
            <person name="Wincker P."/>
            <person name="Xing Y."/>
            <person name="Yang L."/>
            <person name="Yao Z."/>
            <person name="Ying F."/>
            <person name="Zhai J."/>
            <person name="Zhou L."/>
            <person name="Zuber A."/>
            <person name="Denarie J."/>
            <person name="Dixon R.A."/>
            <person name="May G.D."/>
            <person name="Schwartz D.C."/>
            <person name="Rogers J."/>
            <person name="Quetier F."/>
            <person name="Town C.D."/>
            <person name="Roe B.A."/>
        </authorList>
    </citation>
    <scope>NUCLEOTIDE SEQUENCE [LARGE SCALE GENOMIC DNA]</scope>
    <source>
        <strain evidence="2">A17</strain>
        <strain evidence="3 4">cv. Jemalong A17</strain>
    </source>
</reference>
<keyword evidence="4" id="KW-1185">Reference proteome</keyword>
<dbReference type="EMBL" id="CM001223">
    <property type="protein sequence ID" value="AES79010.1"/>
    <property type="molecule type" value="Genomic_DNA"/>
</dbReference>
<dbReference type="PaxDb" id="3880-AES79010"/>
<accession>G7KY33</accession>
<name>G7KY33_MEDTR</name>
<organism evidence="2 4">
    <name type="scientific">Medicago truncatula</name>
    <name type="common">Barrel medic</name>
    <name type="synonym">Medicago tribuloides</name>
    <dbReference type="NCBI Taxonomy" id="3880"/>
    <lineage>
        <taxon>Eukaryota</taxon>
        <taxon>Viridiplantae</taxon>
        <taxon>Streptophyta</taxon>
        <taxon>Embryophyta</taxon>
        <taxon>Tracheophyta</taxon>
        <taxon>Spermatophyta</taxon>
        <taxon>Magnoliopsida</taxon>
        <taxon>eudicotyledons</taxon>
        <taxon>Gunneridae</taxon>
        <taxon>Pentapetalae</taxon>
        <taxon>rosids</taxon>
        <taxon>fabids</taxon>
        <taxon>Fabales</taxon>
        <taxon>Fabaceae</taxon>
        <taxon>Papilionoideae</taxon>
        <taxon>50 kb inversion clade</taxon>
        <taxon>NPAAA clade</taxon>
        <taxon>Hologalegina</taxon>
        <taxon>IRL clade</taxon>
        <taxon>Trifolieae</taxon>
        <taxon>Medicago</taxon>
    </lineage>
</organism>
<proteinExistence type="predicted"/>
<sequence length="214" mass="23484">MLCRSTVFASESKIMKIFCSSSTSYGNNSFRLEIGNINNRREATETLIGEFSGEKDDASVLAVDEEASEVSQASLTKSIVAGVGDFDVQAILQDLGEEINEMFRWISGLPEIGHFRKMQGNSLLNESGIFSEGHAALKVQPLGCRKISNLHLGVLVSMAGQPYTNRVDCAPIDSDSPDKKHKPLKIIPTSNNQLKKLKDEIVNNYESEGQQPFS</sequence>
<evidence type="ECO:0000256" key="1">
    <source>
        <dbReference type="SAM" id="MobiDB-lite"/>
    </source>
</evidence>
<dbReference type="Proteomes" id="UP000002051">
    <property type="component" value="Unassembled WGS sequence"/>
</dbReference>
<dbReference type="AlphaFoldDB" id="G7KY33"/>
<evidence type="ECO:0000313" key="3">
    <source>
        <dbReference type="EnsemblPlants" id="AES79010"/>
    </source>
</evidence>
<evidence type="ECO:0000313" key="2">
    <source>
        <dbReference type="EMBL" id="AES79010.1"/>
    </source>
</evidence>
<dbReference type="HOGENOM" id="CLU_1290700_0_0_1"/>
<reference evidence="2 4" key="2">
    <citation type="journal article" date="2014" name="BMC Genomics">
        <title>An improved genome release (version Mt4.0) for the model legume Medicago truncatula.</title>
        <authorList>
            <person name="Tang H."/>
            <person name="Krishnakumar V."/>
            <person name="Bidwell S."/>
            <person name="Rosen B."/>
            <person name="Chan A."/>
            <person name="Zhou S."/>
            <person name="Gentzbittel L."/>
            <person name="Childs K.L."/>
            <person name="Yandell M."/>
            <person name="Gundlach H."/>
            <person name="Mayer K.F."/>
            <person name="Schwartz D.C."/>
            <person name="Town C.D."/>
        </authorList>
    </citation>
    <scope>GENOME REANNOTATION</scope>
    <source>
        <strain evidence="3 4">cv. Jemalong A17</strain>
    </source>
</reference>
<feature type="region of interest" description="Disordered" evidence="1">
    <location>
        <begin position="171"/>
        <end position="191"/>
    </location>
</feature>
<evidence type="ECO:0000313" key="4">
    <source>
        <dbReference type="Proteomes" id="UP000002051"/>
    </source>
</evidence>
<dbReference type="EnsemblPlants" id="AES79010">
    <property type="protein sequence ID" value="AES79010"/>
    <property type="gene ID" value="MTR_7g052380"/>
</dbReference>